<evidence type="ECO:0000256" key="1">
    <source>
        <dbReference type="SAM" id="MobiDB-lite"/>
    </source>
</evidence>
<evidence type="ECO:0000313" key="2">
    <source>
        <dbReference type="EMBL" id="GCC41082.1"/>
    </source>
</evidence>
<proteinExistence type="predicted"/>
<gene>
    <name evidence="2" type="ORF">chiPu_0025388</name>
</gene>
<dbReference type="EMBL" id="BEZZ01057774">
    <property type="protein sequence ID" value="GCC41082.1"/>
    <property type="molecule type" value="Genomic_DNA"/>
</dbReference>
<sequence>MTRGHRLLPGGIAEDTAEAGAEGTDQAGGGFRRPPGLPVLQAGSLYGQAPGVRVVPLFPGFPPLSAPVRLRPGAARCPQTPLAGA</sequence>
<keyword evidence="3" id="KW-1185">Reference proteome</keyword>
<protein>
    <submittedName>
        <fullName evidence="2">Uncharacterized protein</fullName>
    </submittedName>
</protein>
<accession>A0A401TEL1</accession>
<name>A0A401TEL1_CHIPU</name>
<evidence type="ECO:0000313" key="3">
    <source>
        <dbReference type="Proteomes" id="UP000287033"/>
    </source>
</evidence>
<comment type="caution">
    <text evidence="2">The sequence shown here is derived from an EMBL/GenBank/DDBJ whole genome shotgun (WGS) entry which is preliminary data.</text>
</comment>
<feature type="compositionally biased region" description="Low complexity" evidence="1">
    <location>
        <begin position="10"/>
        <end position="25"/>
    </location>
</feature>
<reference evidence="2 3" key="1">
    <citation type="journal article" date="2018" name="Nat. Ecol. Evol.">
        <title>Shark genomes provide insights into elasmobranch evolution and the origin of vertebrates.</title>
        <authorList>
            <person name="Hara Y"/>
            <person name="Yamaguchi K"/>
            <person name="Onimaru K"/>
            <person name="Kadota M"/>
            <person name="Koyanagi M"/>
            <person name="Keeley SD"/>
            <person name="Tatsumi K"/>
            <person name="Tanaka K"/>
            <person name="Motone F"/>
            <person name="Kageyama Y"/>
            <person name="Nozu R"/>
            <person name="Adachi N"/>
            <person name="Nishimura O"/>
            <person name="Nakagawa R"/>
            <person name="Tanegashima C"/>
            <person name="Kiyatake I"/>
            <person name="Matsumoto R"/>
            <person name="Murakumo K"/>
            <person name="Nishida K"/>
            <person name="Terakita A"/>
            <person name="Kuratani S"/>
            <person name="Sato K"/>
            <person name="Hyodo S Kuraku.S."/>
        </authorList>
    </citation>
    <scope>NUCLEOTIDE SEQUENCE [LARGE SCALE GENOMIC DNA]</scope>
</reference>
<organism evidence="2 3">
    <name type="scientific">Chiloscyllium punctatum</name>
    <name type="common">Brownbanded bambooshark</name>
    <name type="synonym">Hemiscyllium punctatum</name>
    <dbReference type="NCBI Taxonomy" id="137246"/>
    <lineage>
        <taxon>Eukaryota</taxon>
        <taxon>Metazoa</taxon>
        <taxon>Chordata</taxon>
        <taxon>Craniata</taxon>
        <taxon>Vertebrata</taxon>
        <taxon>Chondrichthyes</taxon>
        <taxon>Elasmobranchii</taxon>
        <taxon>Galeomorphii</taxon>
        <taxon>Galeoidea</taxon>
        <taxon>Orectolobiformes</taxon>
        <taxon>Hemiscylliidae</taxon>
        <taxon>Chiloscyllium</taxon>
    </lineage>
</organism>
<dbReference type="AlphaFoldDB" id="A0A401TEL1"/>
<feature type="region of interest" description="Disordered" evidence="1">
    <location>
        <begin position="1"/>
        <end position="36"/>
    </location>
</feature>
<dbReference type="Proteomes" id="UP000287033">
    <property type="component" value="Unassembled WGS sequence"/>
</dbReference>